<organism evidence="1 2">
    <name type="scientific">Corynespora cassiicola Philippines</name>
    <dbReference type="NCBI Taxonomy" id="1448308"/>
    <lineage>
        <taxon>Eukaryota</taxon>
        <taxon>Fungi</taxon>
        <taxon>Dikarya</taxon>
        <taxon>Ascomycota</taxon>
        <taxon>Pezizomycotina</taxon>
        <taxon>Dothideomycetes</taxon>
        <taxon>Pleosporomycetidae</taxon>
        <taxon>Pleosporales</taxon>
        <taxon>Corynesporascaceae</taxon>
        <taxon>Corynespora</taxon>
    </lineage>
</organism>
<dbReference type="Proteomes" id="UP000240883">
    <property type="component" value="Unassembled WGS sequence"/>
</dbReference>
<protein>
    <submittedName>
        <fullName evidence="1">Uncharacterized protein</fullName>
    </submittedName>
</protein>
<accession>A0A2T2MZX4</accession>
<dbReference type="AlphaFoldDB" id="A0A2T2MZX4"/>
<proteinExistence type="predicted"/>
<gene>
    <name evidence="1" type="ORF">BS50DRAFT_595212</name>
</gene>
<keyword evidence="2" id="KW-1185">Reference proteome</keyword>
<evidence type="ECO:0000313" key="2">
    <source>
        <dbReference type="Proteomes" id="UP000240883"/>
    </source>
</evidence>
<reference evidence="1 2" key="1">
    <citation type="journal article" date="2018" name="Front. Microbiol.">
        <title>Genome-Wide Analysis of Corynespora cassiicola Leaf Fall Disease Putative Effectors.</title>
        <authorList>
            <person name="Lopez D."/>
            <person name="Ribeiro S."/>
            <person name="Label P."/>
            <person name="Fumanal B."/>
            <person name="Venisse J.S."/>
            <person name="Kohler A."/>
            <person name="de Oliveira R.R."/>
            <person name="Labutti K."/>
            <person name="Lipzen A."/>
            <person name="Lail K."/>
            <person name="Bauer D."/>
            <person name="Ohm R.A."/>
            <person name="Barry K.W."/>
            <person name="Spatafora J."/>
            <person name="Grigoriev I.V."/>
            <person name="Martin F.M."/>
            <person name="Pujade-Renaud V."/>
        </authorList>
    </citation>
    <scope>NUCLEOTIDE SEQUENCE [LARGE SCALE GENOMIC DNA]</scope>
    <source>
        <strain evidence="1 2">Philippines</strain>
    </source>
</reference>
<dbReference type="EMBL" id="KZ678207">
    <property type="protein sequence ID" value="PSN58732.1"/>
    <property type="molecule type" value="Genomic_DNA"/>
</dbReference>
<name>A0A2T2MZX4_CORCC</name>
<sequence length="152" mass="16604">MLAIPGCIGLCKVNRSLRTIFSTPLAPGLDCGPGRERTLQLIRDLDEWTATQTYISAAPGNRYAAAGMTSLTSSETLPAGQGLSLVLLDSSICMTRANHEAFCPILHLLLENLNTDPEIPMSLYAYRTQFFSCMPAMVLRSDTGAWLELCYL</sequence>
<evidence type="ECO:0000313" key="1">
    <source>
        <dbReference type="EMBL" id="PSN58732.1"/>
    </source>
</evidence>